<accession>A0A8H4UJZ4</accession>
<evidence type="ECO:0000259" key="1">
    <source>
        <dbReference type="Pfam" id="PF12697"/>
    </source>
</evidence>
<proteinExistence type="predicted"/>
<sequence>MADSSLPIVEHHTVVTTFGDLELLGCSPVQESNKSPILCLHGAFCSADDYSNFLPFFAAHGYPAYSLSLRGHGKSWTPSWLAMTLLTTLEHYVADITAAANFIAKRHPETPHSILVGHSFGGGHMQYLLAHHSQENSSSLRFKGLVLLASAPLSGGGKEIMSNWEMIEAGPDGYKYPWSPRSQLETAEQVRAAFFQPNTSEEAVNKWLVDCRTTKEGIRTGISVFWPFGEAGDVLKSLDGLSGDSATPRKILLIVGLEDRLVKPAMVEANADAYRAAVVDAGEPEQSLDARQMVMNITIKNSAHHLMMNTSWETCASRIIDWIEGRGLDI</sequence>
<feature type="domain" description="AB hydrolase-1" evidence="1">
    <location>
        <begin position="37"/>
        <end position="306"/>
    </location>
</feature>
<dbReference type="Gene3D" id="3.40.50.1820">
    <property type="entry name" value="alpha/beta hydrolase"/>
    <property type="match status" value="1"/>
</dbReference>
<dbReference type="InterPro" id="IPR029058">
    <property type="entry name" value="AB_hydrolase_fold"/>
</dbReference>
<gene>
    <name evidence="2" type="ORF">FZEAL_5326</name>
</gene>
<dbReference type="AlphaFoldDB" id="A0A8H4UJZ4"/>
<reference evidence="2" key="2">
    <citation type="submission" date="2020-05" db="EMBL/GenBank/DDBJ databases">
        <authorList>
            <person name="Kim H.-S."/>
            <person name="Proctor R.H."/>
            <person name="Brown D.W."/>
        </authorList>
    </citation>
    <scope>NUCLEOTIDE SEQUENCE</scope>
    <source>
        <strain evidence="2">NRRL 22465</strain>
    </source>
</reference>
<dbReference type="SUPFAM" id="SSF53474">
    <property type="entry name" value="alpha/beta-Hydrolases"/>
    <property type="match status" value="1"/>
</dbReference>
<dbReference type="InterPro" id="IPR050266">
    <property type="entry name" value="AB_hydrolase_sf"/>
</dbReference>
<reference evidence="2" key="1">
    <citation type="journal article" date="2020" name="BMC Genomics">
        <title>Correction to: Identification and distribution of gene clusters required for synthesis of sphingolipid metabolism inhibitors in diverse species of the filamentous fungus Fusarium.</title>
        <authorList>
            <person name="Kim H.S."/>
            <person name="Lohmar J.M."/>
            <person name="Busman M."/>
            <person name="Brown D.W."/>
            <person name="Naumann T.A."/>
            <person name="Divon H.H."/>
            <person name="Lysoe E."/>
            <person name="Uhlig S."/>
            <person name="Proctor R.H."/>
        </authorList>
    </citation>
    <scope>NUCLEOTIDE SEQUENCE</scope>
    <source>
        <strain evidence="2">NRRL 22465</strain>
    </source>
</reference>
<evidence type="ECO:0000313" key="2">
    <source>
        <dbReference type="EMBL" id="KAF4978269.1"/>
    </source>
</evidence>
<organism evidence="2 3">
    <name type="scientific">Fusarium zealandicum</name>
    <dbReference type="NCBI Taxonomy" id="1053134"/>
    <lineage>
        <taxon>Eukaryota</taxon>
        <taxon>Fungi</taxon>
        <taxon>Dikarya</taxon>
        <taxon>Ascomycota</taxon>
        <taxon>Pezizomycotina</taxon>
        <taxon>Sordariomycetes</taxon>
        <taxon>Hypocreomycetidae</taxon>
        <taxon>Hypocreales</taxon>
        <taxon>Nectriaceae</taxon>
        <taxon>Fusarium</taxon>
        <taxon>Fusarium staphyleae species complex</taxon>
    </lineage>
</organism>
<dbReference type="PANTHER" id="PTHR43798">
    <property type="entry name" value="MONOACYLGLYCEROL LIPASE"/>
    <property type="match status" value="1"/>
</dbReference>
<dbReference type="EMBL" id="JABEYC010000384">
    <property type="protein sequence ID" value="KAF4978269.1"/>
    <property type="molecule type" value="Genomic_DNA"/>
</dbReference>
<dbReference type="OrthoDB" id="8119704at2759"/>
<name>A0A8H4UJZ4_9HYPO</name>
<keyword evidence="3" id="KW-1185">Reference proteome</keyword>
<dbReference type="PANTHER" id="PTHR43798:SF33">
    <property type="entry name" value="HYDROLASE, PUTATIVE (AFU_ORTHOLOGUE AFUA_2G14860)-RELATED"/>
    <property type="match status" value="1"/>
</dbReference>
<dbReference type="GO" id="GO:0016020">
    <property type="term" value="C:membrane"/>
    <property type="evidence" value="ECO:0007669"/>
    <property type="project" value="TreeGrafter"/>
</dbReference>
<evidence type="ECO:0000313" key="3">
    <source>
        <dbReference type="Proteomes" id="UP000635477"/>
    </source>
</evidence>
<dbReference type="Proteomes" id="UP000635477">
    <property type="component" value="Unassembled WGS sequence"/>
</dbReference>
<dbReference type="InterPro" id="IPR000073">
    <property type="entry name" value="AB_hydrolase_1"/>
</dbReference>
<dbReference type="Pfam" id="PF12697">
    <property type="entry name" value="Abhydrolase_6"/>
    <property type="match status" value="1"/>
</dbReference>
<protein>
    <recommendedName>
        <fullName evidence="1">AB hydrolase-1 domain-containing protein</fullName>
    </recommendedName>
</protein>
<comment type="caution">
    <text evidence="2">The sequence shown here is derived from an EMBL/GenBank/DDBJ whole genome shotgun (WGS) entry which is preliminary data.</text>
</comment>